<feature type="chain" id="PRO_5046533190" description="Copper-binding protein MbnP-like domain-containing protein" evidence="1">
    <location>
        <begin position="23"/>
        <end position="253"/>
    </location>
</feature>
<evidence type="ECO:0000256" key="1">
    <source>
        <dbReference type="SAM" id="SignalP"/>
    </source>
</evidence>
<reference evidence="3 4" key="1">
    <citation type="submission" date="2024-05" db="EMBL/GenBank/DDBJ databases">
        <authorList>
            <person name="Duchaud E."/>
        </authorList>
    </citation>
    <scope>NUCLEOTIDE SEQUENCE [LARGE SCALE GENOMIC DNA]</scope>
    <source>
        <strain evidence="3">Ena-SAMPLE-TAB-13-05-2024-13:56:06:370-140302</strain>
    </source>
</reference>
<organism evidence="3 4">
    <name type="scientific">Tenacibaculum platacis</name>
    <dbReference type="NCBI Taxonomy" id="3137852"/>
    <lineage>
        <taxon>Bacteria</taxon>
        <taxon>Pseudomonadati</taxon>
        <taxon>Bacteroidota</taxon>
        <taxon>Flavobacteriia</taxon>
        <taxon>Flavobacteriales</taxon>
        <taxon>Flavobacteriaceae</taxon>
        <taxon>Tenacibaculum</taxon>
    </lineage>
</organism>
<feature type="domain" description="Copper-binding protein MbnP-like" evidence="2">
    <location>
        <begin position="29"/>
        <end position="230"/>
    </location>
</feature>
<dbReference type="RefSeq" id="WP_348711306.1">
    <property type="nucleotide sequence ID" value="NZ_CAXIXY010000003.1"/>
</dbReference>
<dbReference type="PROSITE" id="PS51257">
    <property type="entry name" value="PROKAR_LIPOPROTEIN"/>
    <property type="match status" value="1"/>
</dbReference>
<evidence type="ECO:0000313" key="4">
    <source>
        <dbReference type="Proteomes" id="UP001497416"/>
    </source>
</evidence>
<protein>
    <recommendedName>
        <fullName evidence="2">Copper-binding protein MbnP-like domain-containing protein</fullName>
    </recommendedName>
</protein>
<comment type="caution">
    <text evidence="3">The sequence shown here is derived from an EMBL/GenBank/DDBJ whole genome shotgun (WGS) entry which is preliminary data.</text>
</comment>
<sequence>MKKTFSILFILSLFIISCSSNSDETIQNKKITINFIHEWDGTPVTKDDFGELKFTNENGEMVSIELYRYVISNIKLVDPSGFETPLKDYLFIDLGEEQNLSYTIEGLFLDRTYSLDFTFGFDDDDNTDGAYADLNTANFNVPEMLGGGYHYMQFDGKYTSETQTTEAGFNYHAIRAVDNTDPDNIVYQDTSFSVSLEGNWLKSTEEVINVKVNIAEWFKNPNTWDLNELNQMLMPNFDAQVLMNANGKTVFSL</sequence>
<evidence type="ECO:0000313" key="3">
    <source>
        <dbReference type="EMBL" id="CAL2082534.1"/>
    </source>
</evidence>
<dbReference type="Pfam" id="PF20243">
    <property type="entry name" value="MbnP"/>
    <property type="match status" value="1"/>
</dbReference>
<name>A0ABP1EJW3_9FLAO</name>
<dbReference type="Proteomes" id="UP001497416">
    <property type="component" value="Unassembled WGS sequence"/>
</dbReference>
<dbReference type="InterPro" id="IPR046863">
    <property type="entry name" value="MbnP-like_dom"/>
</dbReference>
<feature type="signal peptide" evidence="1">
    <location>
        <begin position="1"/>
        <end position="22"/>
    </location>
</feature>
<gene>
    <name evidence="3" type="ORF">T190607A01A_11377</name>
</gene>
<dbReference type="EMBL" id="CAXIXY010000003">
    <property type="protein sequence ID" value="CAL2082534.1"/>
    <property type="molecule type" value="Genomic_DNA"/>
</dbReference>
<keyword evidence="4" id="KW-1185">Reference proteome</keyword>
<proteinExistence type="predicted"/>
<accession>A0ABP1EJW3</accession>
<evidence type="ECO:0000259" key="2">
    <source>
        <dbReference type="Pfam" id="PF20243"/>
    </source>
</evidence>
<keyword evidence="1" id="KW-0732">Signal</keyword>